<evidence type="ECO:0000256" key="1">
    <source>
        <dbReference type="SAM" id="SignalP"/>
    </source>
</evidence>
<dbReference type="OrthoDB" id="1524040at2"/>
<dbReference type="Proteomes" id="UP000220102">
    <property type="component" value="Unassembled WGS sequence"/>
</dbReference>
<protein>
    <recommendedName>
        <fullName evidence="4">Haemolysin activator HlyB C-terminal domain-containing protein</fullName>
    </recommendedName>
</protein>
<organism evidence="2 3">
    <name type="scientific">Longibacter salinarum</name>
    <dbReference type="NCBI Taxonomy" id="1850348"/>
    <lineage>
        <taxon>Bacteria</taxon>
        <taxon>Pseudomonadati</taxon>
        <taxon>Rhodothermota</taxon>
        <taxon>Rhodothermia</taxon>
        <taxon>Rhodothermales</taxon>
        <taxon>Salisaetaceae</taxon>
        <taxon>Longibacter</taxon>
    </lineage>
</organism>
<evidence type="ECO:0008006" key="4">
    <source>
        <dbReference type="Google" id="ProtNLM"/>
    </source>
</evidence>
<evidence type="ECO:0000313" key="3">
    <source>
        <dbReference type="Proteomes" id="UP000220102"/>
    </source>
</evidence>
<name>A0A2A8D1Z0_9BACT</name>
<dbReference type="EMBL" id="PDEQ01000001">
    <property type="protein sequence ID" value="PEN14894.1"/>
    <property type="molecule type" value="Genomic_DNA"/>
</dbReference>
<keyword evidence="1" id="KW-0732">Signal</keyword>
<reference evidence="2 3" key="1">
    <citation type="submission" date="2017-10" db="EMBL/GenBank/DDBJ databases">
        <title>Draft genome of Longibacter Salinarum.</title>
        <authorList>
            <person name="Goh K.M."/>
            <person name="Shamsir M.S."/>
            <person name="Lim S.W."/>
        </authorList>
    </citation>
    <scope>NUCLEOTIDE SEQUENCE [LARGE SCALE GENOMIC DNA]</scope>
    <source>
        <strain evidence="2 3">KCTC 52045</strain>
    </source>
</reference>
<accession>A0A2A8D1Z0</accession>
<sequence length="537" mass="59150">MPISLRTLRAALLAIVVVLCFVPAVQAQVPVKPGIERAGIEIKRGLDIVQPPSVFYKRVLRNAARPIRVDSLGILRVPRPQDLDAIQYRDRSLGFAINLQHAMVVSDGQIVDVDVSNQAVRGTSGGTDRIEEEVIILRPPPEDAFDVAIPDGLECVELKPGSAEDVASRGRLHAVDGQRPAPCKQVQGVETVIDVAAWYDASMTNALTGVRARSQRFHNARELRGWLKSRAPGGEQVRFILVATPPAEDRIVFRERPGVDNLPLQPINVNVTFTEVSESGFEWITTLAGLGGPNRSDLPGAPGPRYSARRFKGDAMTAVRWNVSPNQRYEIQLFGSTQAAISDEAPGNHHDVPYGMSLAARFGERNATGFEIRIEGSYEDDPFQRNTLRRGDQRIRVLGGFDHGHLLTSRTQWHLAAGPTYFVDRVNIWEVRDDGRQLGYTVDAAFHRNTVLFRLPSIFSVAGQLYQSFGYVQDTGNSNLTVRGRIAAKPRFIVGGTMLALGPVAHVEYTDSDYADIPGFSETNVQVGLEVTSWITF</sequence>
<proteinExistence type="predicted"/>
<dbReference type="RefSeq" id="WP_098073792.1">
    <property type="nucleotide sequence ID" value="NZ_PDEQ01000001.1"/>
</dbReference>
<dbReference type="AlphaFoldDB" id="A0A2A8D1Z0"/>
<evidence type="ECO:0000313" key="2">
    <source>
        <dbReference type="EMBL" id="PEN14894.1"/>
    </source>
</evidence>
<gene>
    <name evidence="2" type="ORF">CRI94_00950</name>
</gene>
<comment type="caution">
    <text evidence="2">The sequence shown here is derived from an EMBL/GenBank/DDBJ whole genome shotgun (WGS) entry which is preliminary data.</text>
</comment>
<feature type="signal peptide" evidence="1">
    <location>
        <begin position="1"/>
        <end position="27"/>
    </location>
</feature>
<feature type="chain" id="PRO_5012879686" description="Haemolysin activator HlyB C-terminal domain-containing protein" evidence="1">
    <location>
        <begin position="28"/>
        <end position="537"/>
    </location>
</feature>
<keyword evidence="3" id="KW-1185">Reference proteome</keyword>